<proteinExistence type="predicted"/>
<protein>
    <submittedName>
        <fullName evidence="1">Uncharacterized protein</fullName>
    </submittedName>
</protein>
<keyword evidence="2" id="KW-1185">Reference proteome</keyword>
<dbReference type="Proteomes" id="UP000037854">
    <property type="component" value="Unassembled WGS sequence"/>
</dbReference>
<reference evidence="1 2" key="1">
    <citation type="submission" date="2015-07" db="EMBL/GenBank/DDBJ databases">
        <title>High-quality draft genome sequence of Oceanobacillus caeni HM6, a bacillus isolated from a human feces.</title>
        <authorList>
            <person name="Kumar J."/>
            <person name="Verma M.K."/>
            <person name="Pandey R."/>
            <person name="Bhambi M."/>
            <person name="Chauhan N."/>
        </authorList>
    </citation>
    <scope>NUCLEOTIDE SEQUENCE [LARGE SCALE GENOMIC DNA]</scope>
    <source>
        <strain evidence="1 2">HM6</strain>
    </source>
</reference>
<name>A0ABR5MFY5_9BACI</name>
<comment type="caution">
    <text evidence="1">The sequence shown here is derived from an EMBL/GenBank/DDBJ whole genome shotgun (WGS) entry which is preliminary data.</text>
</comment>
<dbReference type="RefSeq" id="WP_060669143.1">
    <property type="nucleotide sequence ID" value="NZ_JARTGE010000023.1"/>
</dbReference>
<gene>
    <name evidence="1" type="ORF">AFL42_15575</name>
</gene>
<organism evidence="1 2">
    <name type="scientific">Oceanobacillus caeni</name>
    <dbReference type="NCBI Taxonomy" id="405946"/>
    <lineage>
        <taxon>Bacteria</taxon>
        <taxon>Bacillati</taxon>
        <taxon>Bacillota</taxon>
        <taxon>Bacilli</taxon>
        <taxon>Bacillales</taxon>
        <taxon>Bacillaceae</taxon>
        <taxon>Oceanobacillus</taxon>
    </lineage>
</organism>
<sequence>MKNSLEIGTDTSFALNFLIYIQNIYLNQDQNEEKLRFPYLPITVVFKDDFEIKFKELWNEIFQQIAEDNKNGVIPFYEDKDLYYEKLFVINENSSKAFNQIYKSFNVWWHSFAGHISVEKSVDEIGQQLYTELANLLIQKGVKPQRLLNISLIYDECLLADSQITSYFSVIPIRDFFAKYKELVSKLEACID</sequence>
<accession>A0ABR5MFY5</accession>
<evidence type="ECO:0000313" key="2">
    <source>
        <dbReference type="Proteomes" id="UP000037854"/>
    </source>
</evidence>
<dbReference type="EMBL" id="LGTK01000080">
    <property type="protein sequence ID" value="KPH71304.1"/>
    <property type="molecule type" value="Genomic_DNA"/>
</dbReference>
<evidence type="ECO:0000313" key="1">
    <source>
        <dbReference type="EMBL" id="KPH71304.1"/>
    </source>
</evidence>